<dbReference type="EMBL" id="CP039399">
    <property type="protein sequence ID" value="QCD43815.1"/>
    <property type="molecule type" value="Genomic_DNA"/>
</dbReference>
<dbReference type="RefSeq" id="WP_136417233.1">
    <property type="nucleotide sequence ID" value="NZ_CP039399.1"/>
</dbReference>
<evidence type="ECO:0000313" key="2">
    <source>
        <dbReference type="Proteomes" id="UP000297149"/>
    </source>
</evidence>
<evidence type="ECO:0000313" key="1">
    <source>
        <dbReference type="EMBL" id="QCD43815.1"/>
    </source>
</evidence>
<keyword evidence="2" id="KW-1185">Reference proteome</keyword>
<keyword evidence="1" id="KW-0614">Plasmid</keyword>
<name>A0A4P7W8L2_9BACT</name>
<organism evidence="1 2">
    <name type="scientific">Duncaniella dubosii</name>
    <dbReference type="NCBI Taxonomy" id="2518971"/>
    <lineage>
        <taxon>Bacteria</taxon>
        <taxon>Pseudomonadati</taxon>
        <taxon>Bacteroidota</taxon>
        <taxon>Bacteroidia</taxon>
        <taxon>Bacteroidales</taxon>
        <taxon>Muribaculaceae</taxon>
        <taxon>Duncaniella</taxon>
    </lineage>
</organism>
<accession>A0A4P7W8L2</accession>
<dbReference type="Proteomes" id="UP000297149">
    <property type="component" value="Plasmid ph5-3"/>
</dbReference>
<dbReference type="AlphaFoldDB" id="A0A4P7W8L2"/>
<geneLocation type="plasmid" evidence="2">
    <name>ph5-3</name>
</geneLocation>
<dbReference type="KEGG" id="ddb:E7747_16245"/>
<gene>
    <name evidence="1" type="ORF">E7747_16245</name>
</gene>
<sequence length="54" mass="6203">MVEEDPREKGIRRALNLGHTTAFRIACHPQRRSGSSRTCRGLRHTCRNDPIPFT</sequence>
<protein>
    <submittedName>
        <fullName evidence="1">Uncharacterized protein</fullName>
    </submittedName>
</protein>
<dbReference type="Gene3D" id="1.20.1090.10">
    <property type="entry name" value="Dehydroquinate synthase-like - alpha domain"/>
    <property type="match status" value="1"/>
</dbReference>
<reference evidence="2" key="1">
    <citation type="submission" date="2019-02" db="EMBL/GenBank/DDBJ databases">
        <title>Isolation and identification of novel species under the genus Muribaculum.</title>
        <authorList>
            <person name="Miyake S."/>
            <person name="Ding Y."/>
            <person name="Low A."/>
            <person name="Soh M."/>
            <person name="Seedorf H."/>
        </authorList>
    </citation>
    <scope>NUCLEOTIDE SEQUENCE [LARGE SCALE GENOMIC DNA]</scope>
    <source>
        <strain evidence="2">H5</strain>
        <plasmid evidence="2">ph5-3</plasmid>
    </source>
</reference>
<proteinExistence type="predicted"/>